<gene>
    <name evidence="1" type="ORF">LCGC14_1134580</name>
</gene>
<sequence>MSRYTKEHYEDVAKALKENRAWAIQMDSAHARGVMASTIGTFADLFAADRPEWCGRCESWKSGYASPEGYCCLGRPHAWKSKFNREQFLAACGLES</sequence>
<protein>
    <submittedName>
        <fullName evidence="1">Uncharacterized protein</fullName>
    </submittedName>
</protein>
<organism evidence="1">
    <name type="scientific">marine sediment metagenome</name>
    <dbReference type="NCBI Taxonomy" id="412755"/>
    <lineage>
        <taxon>unclassified sequences</taxon>
        <taxon>metagenomes</taxon>
        <taxon>ecological metagenomes</taxon>
    </lineage>
</organism>
<comment type="caution">
    <text evidence="1">The sequence shown here is derived from an EMBL/GenBank/DDBJ whole genome shotgun (WGS) entry which is preliminary data.</text>
</comment>
<name>A0A0F9PIF7_9ZZZZ</name>
<dbReference type="EMBL" id="LAZR01005337">
    <property type="protein sequence ID" value="KKN00771.1"/>
    <property type="molecule type" value="Genomic_DNA"/>
</dbReference>
<proteinExistence type="predicted"/>
<reference evidence="1" key="1">
    <citation type="journal article" date="2015" name="Nature">
        <title>Complex archaea that bridge the gap between prokaryotes and eukaryotes.</title>
        <authorList>
            <person name="Spang A."/>
            <person name="Saw J.H."/>
            <person name="Jorgensen S.L."/>
            <person name="Zaremba-Niedzwiedzka K."/>
            <person name="Martijn J."/>
            <person name="Lind A.E."/>
            <person name="van Eijk R."/>
            <person name="Schleper C."/>
            <person name="Guy L."/>
            <person name="Ettema T.J."/>
        </authorList>
    </citation>
    <scope>NUCLEOTIDE SEQUENCE</scope>
</reference>
<dbReference type="AlphaFoldDB" id="A0A0F9PIF7"/>
<accession>A0A0F9PIF7</accession>
<evidence type="ECO:0000313" key="1">
    <source>
        <dbReference type="EMBL" id="KKN00771.1"/>
    </source>
</evidence>